<evidence type="ECO:0000313" key="2">
    <source>
        <dbReference type="Proteomes" id="UP001565368"/>
    </source>
</evidence>
<protein>
    <recommendedName>
        <fullName evidence="3">F-box domain-containing protein</fullName>
    </recommendedName>
</protein>
<dbReference type="Proteomes" id="UP001565368">
    <property type="component" value="Unassembled WGS sequence"/>
</dbReference>
<dbReference type="InterPro" id="IPR032675">
    <property type="entry name" value="LRR_dom_sf"/>
</dbReference>
<name>A0ABR3Q2Z8_9TREE</name>
<dbReference type="EMBL" id="JBBXJM010000004">
    <property type="protein sequence ID" value="KAL1409105.1"/>
    <property type="molecule type" value="Genomic_DNA"/>
</dbReference>
<gene>
    <name evidence="1" type="ORF">Q8F55_005929</name>
</gene>
<reference evidence="1 2" key="1">
    <citation type="submission" date="2023-08" db="EMBL/GenBank/DDBJ databases">
        <title>Annotated Genome Sequence of Vanrija albida AlHP1.</title>
        <authorList>
            <person name="Herzog R."/>
        </authorList>
    </citation>
    <scope>NUCLEOTIDE SEQUENCE [LARGE SCALE GENOMIC DNA]</scope>
    <source>
        <strain evidence="1 2">AlHP1</strain>
    </source>
</reference>
<sequence length="412" mass="45013">MSAPGGNVAEVHDSLTPETLELRLADRALGDDGILAILRRLAVYRYHAHEGVELAFLNPTLGIDDAVAAYQCPYSADECAALGVREMDLRNTRLTIPGMCYVFAYAALDANLVSVDLSGNSMADWYRFLHPAEPALDEEGNPKAIQIPDETQNIYTMMWNLAESHVAELRLDSVGMSAEVVDNLLKGLGTALTNPVETLSLRGNRFGEDAVRAITASSGLKLISLELEGCGLSLAGMESIVRSFENNYSICQLSLVNDYEEFEEGYDSEDDASVSVQGDDPAYDSIRARCVALGNRNYELRQRVGRALKRVITPARILLHPAATSPTPIAALPPNVLDLVLKHTSGDPGALTSNQWASVLEHAHDRSSILKAARRAAVVTRSPFGGVADDDRAFEDWRRTLGCAYWKKYAWE</sequence>
<comment type="caution">
    <text evidence="1">The sequence shown here is derived from an EMBL/GenBank/DDBJ whole genome shotgun (WGS) entry which is preliminary data.</text>
</comment>
<dbReference type="GeneID" id="95986972"/>
<organism evidence="1 2">
    <name type="scientific">Vanrija albida</name>
    <dbReference type="NCBI Taxonomy" id="181172"/>
    <lineage>
        <taxon>Eukaryota</taxon>
        <taxon>Fungi</taxon>
        <taxon>Dikarya</taxon>
        <taxon>Basidiomycota</taxon>
        <taxon>Agaricomycotina</taxon>
        <taxon>Tremellomycetes</taxon>
        <taxon>Trichosporonales</taxon>
        <taxon>Trichosporonaceae</taxon>
        <taxon>Vanrija</taxon>
    </lineage>
</organism>
<accession>A0ABR3Q2Z8</accession>
<dbReference type="RefSeq" id="XP_069209049.1">
    <property type="nucleotide sequence ID" value="XM_069354407.1"/>
</dbReference>
<evidence type="ECO:0008006" key="3">
    <source>
        <dbReference type="Google" id="ProtNLM"/>
    </source>
</evidence>
<dbReference type="Gene3D" id="3.80.10.10">
    <property type="entry name" value="Ribonuclease Inhibitor"/>
    <property type="match status" value="1"/>
</dbReference>
<proteinExistence type="predicted"/>
<keyword evidence="2" id="KW-1185">Reference proteome</keyword>
<evidence type="ECO:0000313" key="1">
    <source>
        <dbReference type="EMBL" id="KAL1409105.1"/>
    </source>
</evidence>
<dbReference type="SUPFAM" id="SSF52047">
    <property type="entry name" value="RNI-like"/>
    <property type="match status" value="1"/>
</dbReference>